<keyword evidence="6" id="KW-1185">Reference proteome</keyword>
<organism evidence="5 6">
    <name type="scientific">Mycolicibacterium austroafricanum</name>
    <name type="common">Mycobacterium austroafricanum</name>
    <dbReference type="NCBI Taxonomy" id="39687"/>
    <lineage>
        <taxon>Bacteria</taxon>
        <taxon>Bacillati</taxon>
        <taxon>Actinomycetota</taxon>
        <taxon>Actinomycetes</taxon>
        <taxon>Mycobacteriales</taxon>
        <taxon>Mycobacteriaceae</taxon>
        <taxon>Mycolicibacterium</taxon>
    </lineage>
</organism>
<evidence type="ECO:0000256" key="4">
    <source>
        <dbReference type="SAM" id="Phobius"/>
    </source>
</evidence>
<comment type="cofactor">
    <cofactor evidence="1">
        <name>heme</name>
        <dbReference type="ChEBI" id="CHEBI:30413"/>
    </cofactor>
</comment>
<dbReference type="Proteomes" id="UP001172687">
    <property type="component" value="Unassembled WGS sequence"/>
</dbReference>
<dbReference type="InterPro" id="IPR002401">
    <property type="entry name" value="Cyt_P450_E_grp-I"/>
</dbReference>
<comment type="similarity">
    <text evidence="2 3">Belongs to the cytochrome P450 family.</text>
</comment>
<dbReference type="RefSeq" id="WP_105388931.1">
    <property type="nucleotide sequence ID" value="NZ_CP070380.1"/>
</dbReference>
<dbReference type="PANTHER" id="PTHR24305">
    <property type="entry name" value="CYTOCHROME P450"/>
    <property type="match status" value="1"/>
</dbReference>
<keyword evidence="3" id="KW-0479">Metal-binding</keyword>
<evidence type="ECO:0000256" key="3">
    <source>
        <dbReference type="RuleBase" id="RU000461"/>
    </source>
</evidence>
<keyword evidence="4" id="KW-1133">Transmembrane helix</keyword>
<evidence type="ECO:0000313" key="6">
    <source>
        <dbReference type="Proteomes" id="UP001172687"/>
    </source>
</evidence>
<dbReference type="SUPFAM" id="SSF48264">
    <property type="entry name" value="Cytochrome P450"/>
    <property type="match status" value="1"/>
</dbReference>
<protein>
    <submittedName>
        <fullName evidence="5">Cytochrome P450</fullName>
    </submittedName>
</protein>
<dbReference type="Pfam" id="PF00067">
    <property type="entry name" value="p450"/>
    <property type="match status" value="1"/>
</dbReference>
<keyword evidence="4" id="KW-0472">Membrane</keyword>
<dbReference type="InterPro" id="IPR050121">
    <property type="entry name" value="Cytochrome_P450_monoxygenase"/>
</dbReference>
<dbReference type="PROSITE" id="PS00086">
    <property type="entry name" value="CYTOCHROME_P450"/>
    <property type="match status" value="1"/>
</dbReference>
<dbReference type="InterPro" id="IPR017972">
    <property type="entry name" value="Cyt_P450_CS"/>
</dbReference>
<evidence type="ECO:0000256" key="2">
    <source>
        <dbReference type="ARBA" id="ARBA00010617"/>
    </source>
</evidence>
<feature type="transmembrane region" description="Helical" evidence="4">
    <location>
        <begin position="12"/>
        <end position="32"/>
    </location>
</feature>
<keyword evidence="3" id="KW-0408">Iron</keyword>
<dbReference type="Gene3D" id="1.10.630.10">
    <property type="entry name" value="Cytochrome P450"/>
    <property type="match status" value="1"/>
</dbReference>
<comment type="caution">
    <text evidence="5">The sequence shown here is derived from an EMBL/GenBank/DDBJ whole genome shotgun (WGS) entry which is preliminary data.</text>
</comment>
<keyword evidence="4" id="KW-0812">Transmembrane</keyword>
<dbReference type="InterPro" id="IPR036396">
    <property type="entry name" value="Cyt_P450_sf"/>
</dbReference>
<dbReference type="PANTHER" id="PTHR24305:SF166">
    <property type="entry name" value="CYTOCHROME P450 12A4, MITOCHONDRIAL-RELATED"/>
    <property type="match status" value="1"/>
</dbReference>
<reference evidence="5" key="1">
    <citation type="submission" date="2023-07" db="EMBL/GenBank/DDBJ databases">
        <title>Degradation of tert-butanol by M. austroafricanum TBA100.</title>
        <authorList>
            <person name="Helbich S."/>
            <person name="Vainshtein Y."/>
        </authorList>
    </citation>
    <scope>NUCLEOTIDE SEQUENCE</scope>
    <source>
        <strain evidence="5">TBA100</strain>
    </source>
</reference>
<dbReference type="InterPro" id="IPR001128">
    <property type="entry name" value="Cyt_P450"/>
</dbReference>
<evidence type="ECO:0000313" key="5">
    <source>
        <dbReference type="EMBL" id="MDN4519109.1"/>
    </source>
</evidence>
<sequence length="453" mass="49506">MRPPSLPAPPPLAPVFGGLYAAAFGMGGQAIVAQMVRRYGPVVALPVLGFGKVVAVADAALAKQVFTENPDVLLGGEGVGPAAAIYGPRSMFVLEEPGHLRRRRLLTPPLHGELLGSYVPIIESSTRSAMATWPVGRPMRMLDAARELTLDVIVQVVFGVHDPESVARFGKPFHELLDLALSEETPVRYALRRFGALRRWGRLSDANRRIDELVLPLIAERRSDPLSAERADILSMLANSHTDDGETLSDNEIRDDLITLMLAGHETTATTLSWLIDLLLHHPRALARVRAEAVSGDTGYTEAVIAETLRLRPAAPITGRMTTGPYRLGDYTLEPDTRIVLLLDVINRDPDTYPQPDEFRPERFLGSRPHPYAWIPFGGGVKRCIGAAFAMRELTTTLHTVLREGELEPVSARPETPPLRAAPVLVPRDGTRVRFTPARPAASPRCADRTSTV</sequence>
<gene>
    <name evidence="5" type="ORF">QYF68_14975</name>
</gene>
<dbReference type="EMBL" id="JAUHTC010000053">
    <property type="protein sequence ID" value="MDN4519109.1"/>
    <property type="molecule type" value="Genomic_DNA"/>
</dbReference>
<dbReference type="CDD" id="cd11053">
    <property type="entry name" value="CYP110-like"/>
    <property type="match status" value="1"/>
</dbReference>
<accession>A0ABT8HEF8</accession>
<evidence type="ECO:0000256" key="1">
    <source>
        <dbReference type="ARBA" id="ARBA00001971"/>
    </source>
</evidence>
<name>A0ABT8HEF8_MYCAO</name>
<proteinExistence type="inferred from homology"/>
<dbReference type="PRINTS" id="PR00385">
    <property type="entry name" value="P450"/>
</dbReference>
<keyword evidence="3" id="KW-0503">Monooxygenase</keyword>
<keyword evidence="3" id="KW-0349">Heme</keyword>
<dbReference type="PRINTS" id="PR00463">
    <property type="entry name" value="EP450I"/>
</dbReference>
<keyword evidence="3" id="KW-0560">Oxidoreductase</keyword>